<evidence type="ECO:0000313" key="2">
    <source>
        <dbReference type="Proteomes" id="UP000250235"/>
    </source>
</evidence>
<name>A0A2Z7CJH5_9LAMI</name>
<evidence type="ECO:0000313" key="1">
    <source>
        <dbReference type="EMBL" id="KZV44829.1"/>
    </source>
</evidence>
<dbReference type="OrthoDB" id="1932840at2759"/>
<proteinExistence type="predicted"/>
<dbReference type="Proteomes" id="UP000250235">
    <property type="component" value="Unassembled WGS sequence"/>
</dbReference>
<organism evidence="1 2">
    <name type="scientific">Dorcoceras hygrometricum</name>
    <dbReference type="NCBI Taxonomy" id="472368"/>
    <lineage>
        <taxon>Eukaryota</taxon>
        <taxon>Viridiplantae</taxon>
        <taxon>Streptophyta</taxon>
        <taxon>Embryophyta</taxon>
        <taxon>Tracheophyta</taxon>
        <taxon>Spermatophyta</taxon>
        <taxon>Magnoliopsida</taxon>
        <taxon>eudicotyledons</taxon>
        <taxon>Gunneridae</taxon>
        <taxon>Pentapetalae</taxon>
        <taxon>asterids</taxon>
        <taxon>lamiids</taxon>
        <taxon>Lamiales</taxon>
        <taxon>Gesneriaceae</taxon>
        <taxon>Didymocarpoideae</taxon>
        <taxon>Trichosporeae</taxon>
        <taxon>Loxocarpinae</taxon>
        <taxon>Dorcoceras</taxon>
    </lineage>
</organism>
<protein>
    <submittedName>
        <fullName evidence="1">Zinc finger BED domain-containing protein RICESLEEPER 2-like</fullName>
    </submittedName>
</protein>
<keyword evidence="2" id="KW-1185">Reference proteome</keyword>
<dbReference type="AlphaFoldDB" id="A0A2Z7CJH5"/>
<accession>A0A2Z7CJH5</accession>
<sequence>MALPKIVVGKRKHIPEAWNHFKRGHIKGLHRMLKCRIAITTDMWTSNNIEKGFTAVTGHFIDDS</sequence>
<reference evidence="1 2" key="1">
    <citation type="journal article" date="2015" name="Proc. Natl. Acad. Sci. U.S.A.">
        <title>The resurrection genome of Boea hygrometrica: A blueprint for survival of dehydration.</title>
        <authorList>
            <person name="Xiao L."/>
            <person name="Yang G."/>
            <person name="Zhang L."/>
            <person name="Yang X."/>
            <person name="Zhao S."/>
            <person name="Ji Z."/>
            <person name="Zhou Q."/>
            <person name="Hu M."/>
            <person name="Wang Y."/>
            <person name="Chen M."/>
            <person name="Xu Y."/>
            <person name="Jin H."/>
            <person name="Xiao X."/>
            <person name="Hu G."/>
            <person name="Bao F."/>
            <person name="Hu Y."/>
            <person name="Wan P."/>
            <person name="Li L."/>
            <person name="Deng X."/>
            <person name="Kuang T."/>
            <person name="Xiang C."/>
            <person name="Zhu J.K."/>
            <person name="Oliver M.J."/>
            <person name="He Y."/>
        </authorList>
    </citation>
    <scope>NUCLEOTIDE SEQUENCE [LARGE SCALE GENOMIC DNA]</scope>
    <source>
        <strain evidence="2">cv. XS01</strain>
    </source>
</reference>
<dbReference type="EMBL" id="KQ996492">
    <property type="protein sequence ID" value="KZV44829.1"/>
    <property type="molecule type" value="Genomic_DNA"/>
</dbReference>
<gene>
    <name evidence="1" type="ORF">F511_32670</name>
</gene>